<keyword evidence="5 6" id="KW-0482">Metalloprotease</keyword>
<protein>
    <recommendedName>
        <fullName evidence="7">Peptidase M3A/M3B catalytic domain-containing protein</fullName>
    </recommendedName>
</protein>
<dbReference type="InterPro" id="IPR001567">
    <property type="entry name" value="Pept_M3A_M3B_dom"/>
</dbReference>
<keyword evidence="2 6" id="KW-0479">Metal-binding</keyword>
<sequence length="318" mass="36946">MAASPETVRNFLNALSRRIRPVFIDRMESWSAYAQIREMMSGDLQAHDMAYICRREAEQHYESVDITESGLERAHPDARIFSVQDVTAGEHLGRLYIDPYDRESKRGGWNTLLGRSGLLRVHVDQNNLTALVESQSRGLDKLVYLVGSAIAPTENAPSLLHYQQLQQLLFHVGRAVQMLLSRSPYRDIAVPWAPFYASDWDAMDMFPAFVQFFLYKPSLLQSLSSPHLKSGATISDEQANNICLALSRSTLWESYRSLFWSDFDLTIFEMEDRKQKFWLDIYREMSREYFPFKPDRNDYHPCSFIPIFGLQPYMGMYY</sequence>
<evidence type="ECO:0000256" key="6">
    <source>
        <dbReference type="RuleBase" id="RU003435"/>
    </source>
</evidence>
<dbReference type="GO" id="GO:0006508">
    <property type="term" value="P:proteolysis"/>
    <property type="evidence" value="ECO:0007669"/>
    <property type="project" value="UniProtKB-KW"/>
</dbReference>
<evidence type="ECO:0000256" key="1">
    <source>
        <dbReference type="ARBA" id="ARBA00022670"/>
    </source>
</evidence>
<dbReference type="InterPro" id="IPR045090">
    <property type="entry name" value="Pept_M3A_M3B"/>
</dbReference>
<proteinExistence type="inferred from homology"/>
<keyword evidence="3 6" id="KW-0378">Hydrolase</keyword>
<keyword evidence="4 6" id="KW-0862">Zinc</keyword>
<accession>A0A3P7IIS0</accession>
<dbReference type="Proteomes" id="UP000270094">
    <property type="component" value="Unassembled WGS sequence"/>
</dbReference>
<evidence type="ECO:0000259" key="7">
    <source>
        <dbReference type="Pfam" id="PF01432"/>
    </source>
</evidence>
<feature type="domain" description="Peptidase M3A/M3B catalytic" evidence="7">
    <location>
        <begin position="1"/>
        <end position="66"/>
    </location>
</feature>
<evidence type="ECO:0000256" key="4">
    <source>
        <dbReference type="ARBA" id="ARBA00022833"/>
    </source>
</evidence>
<evidence type="ECO:0000313" key="9">
    <source>
        <dbReference type="Proteomes" id="UP000270094"/>
    </source>
</evidence>
<dbReference type="EMBL" id="UYYB01006581">
    <property type="protein sequence ID" value="VDM67803.1"/>
    <property type="molecule type" value="Genomic_DNA"/>
</dbReference>
<dbReference type="SUPFAM" id="SSF55486">
    <property type="entry name" value="Metalloproteases ('zincins'), catalytic domain"/>
    <property type="match status" value="1"/>
</dbReference>
<dbReference type="AlphaFoldDB" id="A0A3P7IIS0"/>
<keyword evidence="1 6" id="KW-0645">Protease</keyword>
<dbReference type="GO" id="GO:0004222">
    <property type="term" value="F:metalloendopeptidase activity"/>
    <property type="evidence" value="ECO:0007669"/>
    <property type="project" value="InterPro"/>
</dbReference>
<feature type="domain" description="Peptidase M3A/M3B catalytic" evidence="7">
    <location>
        <begin position="71"/>
        <end position="318"/>
    </location>
</feature>
<feature type="non-terminal residue" evidence="8">
    <location>
        <position position="318"/>
    </location>
</feature>
<dbReference type="PANTHER" id="PTHR11804:SF83">
    <property type="entry name" value="LD37516P"/>
    <property type="match status" value="1"/>
</dbReference>
<evidence type="ECO:0000256" key="2">
    <source>
        <dbReference type="ARBA" id="ARBA00022723"/>
    </source>
</evidence>
<dbReference type="OrthoDB" id="534666at2759"/>
<dbReference type="PANTHER" id="PTHR11804">
    <property type="entry name" value="PROTEASE M3 THIMET OLIGOPEPTIDASE-RELATED"/>
    <property type="match status" value="1"/>
</dbReference>
<evidence type="ECO:0000256" key="3">
    <source>
        <dbReference type="ARBA" id="ARBA00022801"/>
    </source>
</evidence>
<evidence type="ECO:0000313" key="8">
    <source>
        <dbReference type="EMBL" id="VDM67803.1"/>
    </source>
</evidence>
<dbReference type="Gene3D" id="1.10.1370.40">
    <property type="match status" value="1"/>
</dbReference>
<reference evidence="8 9" key="1">
    <citation type="submission" date="2018-11" db="EMBL/GenBank/DDBJ databases">
        <authorList>
            <consortium name="Pathogen Informatics"/>
        </authorList>
    </citation>
    <scope>NUCLEOTIDE SEQUENCE [LARGE SCALE GENOMIC DNA]</scope>
</reference>
<name>A0A3P7IIS0_STRVU</name>
<dbReference type="GO" id="GO:0046872">
    <property type="term" value="F:metal ion binding"/>
    <property type="evidence" value="ECO:0007669"/>
    <property type="project" value="UniProtKB-UniRule"/>
</dbReference>
<comment type="cofactor">
    <cofactor evidence="6">
        <name>Zn(2+)</name>
        <dbReference type="ChEBI" id="CHEBI:29105"/>
    </cofactor>
    <text evidence="6">Binds 1 zinc ion.</text>
</comment>
<organism evidence="8 9">
    <name type="scientific">Strongylus vulgaris</name>
    <name type="common">Blood worm</name>
    <dbReference type="NCBI Taxonomy" id="40348"/>
    <lineage>
        <taxon>Eukaryota</taxon>
        <taxon>Metazoa</taxon>
        <taxon>Ecdysozoa</taxon>
        <taxon>Nematoda</taxon>
        <taxon>Chromadorea</taxon>
        <taxon>Rhabditida</taxon>
        <taxon>Rhabditina</taxon>
        <taxon>Rhabditomorpha</taxon>
        <taxon>Strongyloidea</taxon>
        <taxon>Strongylidae</taxon>
        <taxon>Strongylus</taxon>
    </lineage>
</organism>
<dbReference type="Pfam" id="PF01432">
    <property type="entry name" value="Peptidase_M3"/>
    <property type="match status" value="2"/>
</dbReference>
<comment type="similarity">
    <text evidence="6">Belongs to the peptidase M3 family.</text>
</comment>
<keyword evidence="9" id="KW-1185">Reference proteome</keyword>
<gene>
    <name evidence="8" type="ORF">SVUK_LOCUS2801</name>
</gene>
<evidence type="ECO:0000256" key="5">
    <source>
        <dbReference type="ARBA" id="ARBA00023049"/>
    </source>
</evidence>